<sequence length="149" mass="16572">MGQLWEYILVFLLAAVPWIEIAAVIPLGIIRGLQPVLVVILGFTGNLLTTVMVIFLFESIKNYLFKKGKREGNGKRQARAKKIWNRYGLPGLTLLGPVLIGMHIAAFIGMTLGASKGWTLLWTVISLFLWSIIFGVAAYYGVEAFKVFL</sequence>
<keyword evidence="1" id="KW-1133">Transmembrane helix</keyword>
<evidence type="ECO:0000313" key="3">
    <source>
        <dbReference type="Proteomes" id="UP001597301"/>
    </source>
</evidence>
<feature type="transmembrane region" description="Helical" evidence="1">
    <location>
        <begin position="36"/>
        <end position="57"/>
    </location>
</feature>
<keyword evidence="1" id="KW-0812">Transmembrane</keyword>
<feature type="transmembrane region" description="Helical" evidence="1">
    <location>
        <begin position="7"/>
        <end position="30"/>
    </location>
</feature>
<dbReference type="InterPro" id="IPR009577">
    <property type="entry name" value="Sm_multidrug_ex"/>
</dbReference>
<keyword evidence="3" id="KW-1185">Reference proteome</keyword>
<evidence type="ECO:0000313" key="2">
    <source>
        <dbReference type="EMBL" id="MFD1706376.1"/>
    </source>
</evidence>
<organism evidence="2 3">
    <name type="scientific">Siminovitchia sediminis</name>
    <dbReference type="NCBI Taxonomy" id="1274353"/>
    <lineage>
        <taxon>Bacteria</taxon>
        <taxon>Bacillati</taxon>
        <taxon>Bacillota</taxon>
        <taxon>Bacilli</taxon>
        <taxon>Bacillales</taxon>
        <taxon>Bacillaceae</taxon>
        <taxon>Siminovitchia</taxon>
    </lineage>
</organism>
<feature type="transmembrane region" description="Helical" evidence="1">
    <location>
        <begin position="120"/>
        <end position="142"/>
    </location>
</feature>
<keyword evidence="1" id="KW-0472">Membrane</keyword>
<feature type="transmembrane region" description="Helical" evidence="1">
    <location>
        <begin position="87"/>
        <end position="108"/>
    </location>
</feature>
<comment type="caution">
    <text evidence="2">The sequence shown here is derived from an EMBL/GenBank/DDBJ whole genome shotgun (WGS) entry which is preliminary data.</text>
</comment>
<evidence type="ECO:0000256" key="1">
    <source>
        <dbReference type="SAM" id="Phobius"/>
    </source>
</evidence>
<dbReference type="RefSeq" id="WP_380772969.1">
    <property type="nucleotide sequence ID" value="NZ_JBHUEO010000012.1"/>
</dbReference>
<dbReference type="Proteomes" id="UP001597301">
    <property type="component" value="Unassembled WGS sequence"/>
</dbReference>
<protein>
    <submittedName>
        <fullName evidence="2">Small multi-drug export protein</fullName>
    </submittedName>
</protein>
<proteinExistence type="predicted"/>
<dbReference type="Pfam" id="PF06695">
    <property type="entry name" value="Sm_multidrug_ex"/>
    <property type="match status" value="1"/>
</dbReference>
<gene>
    <name evidence="2" type="ORF">ACFSCZ_06360</name>
</gene>
<dbReference type="EMBL" id="JBHUEO010000012">
    <property type="protein sequence ID" value="MFD1706376.1"/>
    <property type="molecule type" value="Genomic_DNA"/>
</dbReference>
<reference evidence="3" key="1">
    <citation type="journal article" date="2019" name="Int. J. Syst. Evol. Microbiol.">
        <title>The Global Catalogue of Microorganisms (GCM) 10K type strain sequencing project: providing services to taxonomists for standard genome sequencing and annotation.</title>
        <authorList>
            <consortium name="The Broad Institute Genomics Platform"/>
            <consortium name="The Broad Institute Genome Sequencing Center for Infectious Disease"/>
            <person name="Wu L."/>
            <person name="Ma J."/>
        </authorList>
    </citation>
    <scope>NUCLEOTIDE SEQUENCE [LARGE SCALE GENOMIC DNA]</scope>
    <source>
        <strain evidence="3">CGMCC 1.12295</strain>
    </source>
</reference>
<name>A0ABW4KI09_9BACI</name>
<accession>A0ABW4KI09</accession>